<dbReference type="SUPFAM" id="SSF51206">
    <property type="entry name" value="cAMP-binding domain-like"/>
    <property type="match status" value="1"/>
</dbReference>
<dbReference type="CDD" id="cd00038">
    <property type="entry name" value="CAP_ED"/>
    <property type="match status" value="1"/>
</dbReference>
<comment type="caution">
    <text evidence="2">The sequence shown here is derived from an EMBL/GenBank/DDBJ whole genome shotgun (WGS) entry which is preliminary data.</text>
</comment>
<dbReference type="AlphaFoldDB" id="A0A2N5XJW7"/>
<dbReference type="GO" id="GO:0003700">
    <property type="term" value="F:DNA-binding transcription factor activity"/>
    <property type="evidence" value="ECO:0007669"/>
    <property type="project" value="TreeGrafter"/>
</dbReference>
<accession>A0A2N5XJW7</accession>
<organism evidence="2 3">
    <name type="scientific">Cohaesibacter celericrescens</name>
    <dbReference type="NCBI Taxonomy" id="2067669"/>
    <lineage>
        <taxon>Bacteria</taxon>
        <taxon>Pseudomonadati</taxon>
        <taxon>Pseudomonadota</taxon>
        <taxon>Alphaproteobacteria</taxon>
        <taxon>Hyphomicrobiales</taxon>
        <taxon>Cohaesibacteraceae</taxon>
    </lineage>
</organism>
<dbReference type="Proteomes" id="UP000234881">
    <property type="component" value="Unassembled WGS sequence"/>
</dbReference>
<keyword evidence="3" id="KW-1185">Reference proteome</keyword>
<sequence>MTKIDRLCTFLYDYNHMENCILKFLPPEAFRDMFHVKGQTVFRQGNVADAMYWLDAGKILLYRFTEAGEKVVVHHAEAGSFFAEPSIFSERYHCDAVCVDDCSVVRISKQHVLDALANNSDFSSSFCMILAKQVQSYRLQLEVMAIKSSEQRVWMALNSGFLKGTIMDFSASIGLTHEVVYRSLAKLVKKNKLIKTQRGTYKIASTH</sequence>
<dbReference type="OrthoDB" id="571714at2"/>
<dbReference type="Pfam" id="PF00027">
    <property type="entry name" value="cNMP_binding"/>
    <property type="match status" value="1"/>
</dbReference>
<name>A0A2N5XJW7_9HYPH</name>
<protein>
    <recommendedName>
        <fullName evidence="1">Cyclic nucleotide-binding domain-containing protein</fullName>
    </recommendedName>
</protein>
<dbReference type="GO" id="GO:0005829">
    <property type="term" value="C:cytosol"/>
    <property type="evidence" value="ECO:0007669"/>
    <property type="project" value="TreeGrafter"/>
</dbReference>
<dbReference type="InterPro" id="IPR014710">
    <property type="entry name" value="RmlC-like_jellyroll"/>
</dbReference>
<feature type="domain" description="Cyclic nucleotide-binding" evidence="1">
    <location>
        <begin position="21"/>
        <end position="121"/>
    </location>
</feature>
<proteinExistence type="predicted"/>
<dbReference type="Gene3D" id="2.60.120.10">
    <property type="entry name" value="Jelly Rolls"/>
    <property type="match status" value="1"/>
</dbReference>
<dbReference type="SMART" id="SM00100">
    <property type="entry name" value="cNMP"/>
    <property type="match status" value="1"/>
</dbReference>
<dbReference type="PROSITE" id="PS50042">
    <property type="entry name" value="CNMP_BINDING_3"/>
    <property type="match status" value="1"/>
</dbReference>
<dbReference type="PANTHER" id="PTHR24567">
    <property type="entry name" value="CRP FAMILY TRANSCRIPTIONAL REGULATORY PROTEIN"/>
    <property type="match status" value="1"/>
</dbReference>
<reference evidence="2 3" key="1">
    <citation type="submission" date="2018-01" db="EMBL/GenBank/DDBJ databases">
        <title>The draft genome sequence of Cohaesibacter sp. H1304.</title>
        <authorList>
            <person name="Wang N.-N."/>
            <person name="Du Z.-J."/>
        </authorList>
    </citation>
    <scope>NUCLEOTIDE SEQUENCE [LARGE SCALE GENOMIC DNA]</scope>
    <source>
        <strain evidence="2 3">H1304</strain>
    </source>
</reference>
<dbReference type="InterPro" id="IPR018490">
    <property type="entry name" value="cNMP-bd_dom_sf"/>
</dbReference>
<evidence type="ECO:0000259" key="1">
    <source>
        <dbReference type="PROSITE" id="PS50042"/>
    </source>
</evidence>
<dbReference type="EMBL" id="PKUQ01000055">
    <property type="protein sequence ID" value="PLW74819.1"/>
    <property type="molecule type" value="Genomic_DNA"/>
</dbReference>
<dbReference type="PANTHER" id="PTHR24567:SF26">
    <property type="entry name" value="REGULATORY PROTEIN YEIL"/>
    <property type="match status" value="1"/>
</dbReference>
<evidence type="ECO:0000313" key="3">
    <source>
        <dbReference type="Proteomes" id="UP000234881"/>
    </source>
</evidence>
<dbReference type="InterPro" id="IPR000595">
    <property type="entry name" value="cNMP-bd_dom"/>
</dbReference>
<dbReference type="InterPro" id="IPR050397">
    <property type="entry name" value="Env_Response_Regulators"/>
</dbReference>
<evidence type="ECO:0000313" key="2">
    <source>
        <dbReference type="EMBL" id="PLW74819.1"/>
    </source>
</evidence>
<gene>
    <name evidence="2" type="ORF">C0081_21080</name>
</gene>